<gene>
    <name evidence="2" type="ORF">FALBO_8381</name>
</gene>
<accession>A0A8H4LAR8</accession>
<dbReference type="EMBL" id="JAADYS010001143">
    <property type="protein sequence ID" value="KAF4464780.1"/>
    <property type="molecule type" value="Genomic_DNA"/>
</dbReference>
<evidence type="ECO:0000256" key="1">
    <source>
        <dbReference type="SAM" id="MobiDB-lite"/>
    </source>
</evidence>
<organism evidence="2 3">
    <name type="scientific">Fusarium albosuccineum</name>
    <dbReference type="NCBI Taxonomy" id="1237068"/>
    <lineage>
        <taxon>Eukaryota</taxon>
        <taxon>Fungi</taxon>
        <taxon>Dikarya</taxon>
        <taxon>Ascomycota</taxon>
        <taxon>Pezizomycotina</taxon>
        <taxon>Sordariomycetes</taxon>
        <taxon>Hypocreomycetidae</taxon>
        <taxon>Hypocreales</taxon>
        <taxon>Nectriaceae</taxon>
        <taxon>Fusarium</taxon>
        <taxon>Fusarium decemcellulare species complex</taxon>
    </lineage>
</organism>
<evidence type="ECO:0008006" key="4">
    <source>
        <dbReference type="Google" id="ProtNLM"/>
    </source>
</evidence>
<reference evidence="2 3" key="1">
    <citation type="submission" date="2020-01" db="EMBL/GenBank/DDBJ databases">
        <title>Identification and distribution of gene clusters putatively required for synthesis of sphingolipid metabolism inhibitors in phylogenetically diverse species of the filamentous fungus Fusarium.</title>
        <authorList>
            <person name="Kim H.-S."/>
            <person name="Busman M."/>
            <person name="Brown D.W."/>
            <person name="Divon H."/>
            <person name="Uhlig S."/>
            <person name="Proctor R.H."/>
        </authorList>
    </citation>
    <scope>NUCLEOTIDE SEQUENCE [LARGE SCALE GENOMIC DNA]</scope>
    <source>
        <strain evidence="2 3">NRRL 20459</strain>
    </source>
</reference>
<evidence type="ECO:0000313" key="3">
    <source>
        <dbReference type="Proteomes" id="UP000554235"/>
    </source>
</evidence>
<feature type="compositionally biased region" description="Low complexity" evidence="1">
    <location>
        <begin position="25"/>
        <end position="159"/>
    </location>
</feature>
<dbReference type="AlphaFoldDB" id="A0A8H4LAR8"/>
<dbReference type="Proteomes" id="UP000554235">
    <property type="component" value="Unassembled WGS sequence"/>
</dbReference>
<comment type="caution">
    <text evidence="2">The sequence shown here is derived from an EMBL/GenBank/DDBJ whole genome shotgun (WGS) entry which is preliminary data.</text>
</comment>
<name>A0A8H4LAR8_9HYPO</name>
<protein>
    <recommendedName>
        <fullName evidence="4">CBM-cenC domain-containing protein</fullName>
    </recommendedName>
</protein>
<evidence type="ECO:0000313" key="2">
    <source>
        <dbReference type="EMBL" id="KAF4464780.1"/>
    </source>
</evidence>
<keyword evidence="3" id="KW-1185">Reference proteome</keyword>
<feature type="region of interest" description="Disordered" evidence="1">
    <location>
        <begin position="13"/>
        <end position="159"/>
    </location>
</feature>
<proteinExistence type="predicted"/>
<sequence length="336" mass="36548">MSLVEYFGFTHGSVDASRCKPDPRSSSSEVSETTGTTTSGFSLSSSSTYDSSTGTTTFEQSTTSSSITISTTLTETESSTSADPSSTSSDASTTTDTTRSDSLTTVTSPTETFTSTSGVSSTESVTSTTETSTDPATETSATETTTTQSTSEISTTTTTTAEYCVPTDLNYIQNPGFEKVNDRGSVDFSPWVLQNDWTHVTASDSLAHGQGELFVGIQVNDSSMPKRSVSQTINGLVVGKQYTLSYYWMVYNGYPPNTISCYHEVSIEVSPWREYNDIIKGFQPRYWEQHEYTFPAVFEQQTISIIVYCDQPVTESFFVFLDDFKLRPAGVLCSDG</sequence>